<name>C8W623_DESAS</name>
<dbReference type="AlphaFoldDB" id="C8W623"/>
<reference evidence="4 5" key="1">
    <citation type="journal article" date="2009" name="Stand. Genomic Sci.">
        <title>Complete genome sequence of Desulfotomaculum acetoxidans type strain (5575).</title>
        <authorList>
            <person name="Spring S."/>
            <person name="Lapidus A."/>
            <person name="Schroder M."/>
            <person name="Gleim D."/>
            <person name="Sims D."/>
            <person name="Meincke L."/>
            <person name="Glavina Del Rio T."/>
            <person name="Tice H."/>
            <person name="Copeland A."/>
            <person name="Cheng J.F."/>
            <person name="Lucas S."/>
            <person name="Chen F."/>
            <person name="Nolan M."/>
            <person name="Bruce D."/>
            <person name="Goodwin L."/>
            <person name="Pitluck S."/>
            <person name="Ivanova N."/>
            <person name="Mavromatis K."/>
            <person name="Mikhailova N."/>
            <person name="Pati A."/>
            <person name="Chen A."/>
            <person name="Palaniappan K."/>
            <person name="Land M."/>
            <person name="Hauser L."/>
            <person name="Chang Y.J."/>
            <person name="Jeffries C.D."/>
            <person name="Chain P."/>
            <person name="Saunders E."/>
            <person name="Brettin T."/>
            <person name="Detter J.C."/>
            <person name="Goker M."/>
            <person name="Bristow J."/>
            <person name="Eisen J.A."/>
            <person name="Markowitz V."/>
            <person name="Hugenholtz P."/>
            <person name="Kyrpides N.C."/>
            <person name="Klenk H.P."/>
            <person name="Han C."/>
        </authorList>
    </citation>
    <scope>NUCLEOTIDE SEQUENCE [LARGE SCALE GENOMIC DNA]</scope>
    <source>
        <strain evidence="5">ATCC 49208 / DSM 771 / VKM B-1644</strain>
    </source>
</reference>
<feature type="binding site" evidence="2">
    <location>
        <position position="222"/>
    </location>
    <ligand>
        <name>Co(2+)</name>
        <dbReference type="ChEBI" id="CHEBI:48828"/>
    </ligand>
</feature>
<dbReference type="CDD" id="cd03412">
    <property type="entry name" value="CbiK_N"/>
    <property type="match status" value="1"/>
</dbReference>
<dbReference type="KEGG" id="dae:Dtox_0558"/>
<protein>
    <submittedName>
        <fullName evidence="4">Sirohydrochlorin cobaltochelatase</fullName>
        <ecNumber evidence="4">4.99.1.3</ecNumber>
    </submittedName>
</protein>
<dbReference type="PIRSF" id="PIRSF033579">
    <property type="entry name" value="Anaer_Co_chel"/>
    <property type="match status" value="1"/>
</dbReference>
<dbReference type="GO" id="GO:0046872">
    <property type="term" value="F:metal ion binding"/>
    <property type="evidence" value="ECO:0007669"/>
    <property type="project" value="UniProtKB-KW"/>
</dbReference>
<proteinExistence type="predicted"/>
<sequence length="315" mass="35348">MKRAISLSSVILVLFLLMGCSNTGKQNPTAQNTNPETEKKAILIVSFGTTYEDTRKLTIEAVENRAKEEFKGWDVRRAFSSHTIIKVLKERDGIEVDTPEQALQKLKNDGYTTVVVQMLNIIPGVEYDYIKKVVDQYKNDNSFKKISCGLPLLYYMGQENEPNDFITALEALKTQLPSSMKNDEALLVLAHGTPHPANAYYTVLQHTINELGFKNTYVYTVEGTPTLEEVIPQLKANNIKKITLIPFMLVAGDHANNDMAGEEKDSHTSQLKAEGFAVDSYLHGLGENKEIQNIYMNRIKQAMNELNSKPAGEEK</sequence>
<dbReference type="Proteomes" id="UP000002217">
    <property type="component" value="Chromosome"/>
</dbReference>
<dbReference type="Pfam" id="PF06180">
    <property type="entry name" value="CbiK"/>
    <property type="match status" value="1"/>
</dbReference>
<evidence type="ECO:0000313" key="5">
    <source>
        <dbReference type="Proteomes" id="UP000002217"/>
    </source>
</evidence>
<keyword evidence="2" id="KW-0170">Cobalt</keyword>
<keyword evidence="5" id="KW-1185">Reference proteome</keyword>
<dbReference type="PROSITE" id="PS51257">
    <property type="entry name" value="PROKAR_LIPOPROTEIN"/>
    <property type="match status" value="1"/>
</dbReference>
<dbReference type="HOGENOM" id="CLU_036584_1_1_9"/>
<dbReference type="Gene3D" id="3.40.50.1400">
    <property type="match status" value="2"/>
</dbReference>
<dbReference type="EC" id="4.99.1.3" evidence="4"/>
<feature type="chain" id="PRO_5038957249" evidence="3">
    <location>
        <begin position="26"/>
        <end position="315"/>
    </location>
</feature>
<feature type="binding site" evidence="2">
    <location>
        <position position="191"/>
    </location>
    <ligand>
        <name>Co(2+)</name>
        <dbReference type="ChEBI" id="CHEBI:48828"/>
    </ligand>
</feature>
<evidence type="ECO:0000256" key="1">
    <source>
        <dbReference type="PIRSR" id="PIRSR033579-1"/>
    </source>
</evidence>
<evidence type="ECO:0000256" key="2">
    <source>
        <dbReference type="PIRSR" id="PIRSR033579-3"/>
    </source>
</evidence>
<evidence type="ECO:0000313" key="4">
    <source>
        <dbReference type="EMBL" id="ACV61478.1"/>
    </source>
</evidence>
<keyword evidence="3" id="KW-0732">Signal</keyword>
<dbReference type="GO" id="GO:0016852">
    <property type="term" value="F:sirohydrochlorin cobaltochelatase activity"/>
    <property type="evidence" value="ECO:0007669"/>
    <property type="project" value="UniProtKB-EC"/>
</dbReference>
<feature type="signal peptide" evidence="3">
    <location>
        <begin position="1"/>
        <end position="25"/>
    </location>
</feature>
<dbReference type="EMBL" id="CP001720">
    <property type="protein sequence ID" value="ACV61478.1"/>
    <property type="molecule type" value="Genomic_DNA"/>
</dbReference>
<dbReference type="SUPFAM" id="SSF53800">
    <property type="entry name" value="Chelatase"/>
    <property type="match status" value="1"/>
</dbReference>
<feature type="binding site" evidence="2">
    <location>
        <position position="254"/>
    </location>
    <ligand>
        <name>Co(2+)</name>
        <dbReference type="ChEBI" id="CHEBI:48828"/>
    </ligand>
</feature>
<feature type="active site" description="Proton acceptor" evidence="1">
    <location>
        <position position="191"/>
    </location>
</feature>
<evidence type="ECO:0000256" key="3">
    <source>
        <dbReference type="SAM" id="SignalP"/>
    </source>
</evidence>
<accession>C8W623</accession>
<organism evidence="4 5">
    <name type="scientific">Desulfofarcimen acetoxidans (strain ATCC 49208 / DSM 771 / KCTC 5769 / VKM B-1644 / 5575)</name>
    <name type="common">Desulfotomaculum acetoxidans</name>
    <dbReference type="NCBI Taxonomy" id="485916"/>
    <lineage>
        <taxon>Bacteria</taxon>
        <taxon>Bacillati</taxon>
        <taxon>Bacillota</taxon>
        <taxon>Clostridia</taxon>
        <taxon>Eubacteriales</taxon>
        <taxon>Peptococcaceae</taxon>
        <taxon>Desulfofarcimen</taxon>
    </lineage>
</organism>
<dbReference type="GO" id="GO:0019251">
    <property type="term" value="P:anaerobic cobalamin biosynthetic process"/>
    <property type="evidence" value="ECO:0007669"/>
    <property type="project" value="InterPro"/>
</dbReference>
<gene>
    <name evidence="4" type="ordered locus">Dtox_0558</name>
</gene>
<keyword evidence="4" id="KW-0456">Lyase</keyword>
<dbReference type="InterPro" id="IPR010388">
    <property type="entry name" value="Anaerobic_Co-chelatase"/>
</dbReference>
<keyword evidence="2" id="KW-0479">Metal-binding</keyword>
<dbReference type="STRING" id="485916.Dtox_0558"/>
<dbReference type="RefSeq" id="WP_015756197.1">
    <property type="nucleotide sequence ID" value="NC_013216.1"/>
</dbReference>
<dbReference type="CDD" id="cd03413">
    <property type="entry name" value="CbiK_C"/>
    <property type="match status" value="1"/>
</dbReference>
<dbReference type="eggNOG" id="COG4822">
    <property type="taxonomic scope" value="Bacteria"/>
</dbReference>